<proteinExistence type="predicted"/>
<dbReference type="NCBIfam" id="TIGR01733">
    <property type="entry name" value="AA-adenyl-dom"/>
    <property type="match status" value="1"/>
</dbReference>
<dbReference type="OrthoDB" id="9803968at2"/>
<dbReference type="SUPFAM" id="SSF56801">
    <property type="entry name" value="Acetyl-CoA synthetase-like"/>
    <property type="match status" value="1"/>
</dbReference>
<dbReference type="Pfam" id="PF00501">
    <property type="entry name" value="AMP-binding"/>
    <property type="match status" value="1"/>
</dbReference>
<dbReference type="InterPro" id="IPR010071">
    <property type="entry name" value="AA_adenyl_dom"/>
</dbReference>
<dbReference type="GO" id="GO:0031177">
    <property type="term" value="F:phosphopantetheine binding"/>
    <property type="evidence" value="ECO:0007669"/>
    <property type="project" value="TreeGrafter"/>
</dbReference>
<sequence>MSNDVSSSERRPTASQLALYLAEQTAFWAGGLQHCRAVLVAGDVVLAALAAACADLQRRYAALRRHFRDVDGEPLLVSSDGWPVEFIAGAPRSLGAALKVAAVDASRHFDLDDRPAIRVGVYPVEGGRTLVVLTIHAAVGGRSVAARLLDELGQRYPLALAGPPWPSNDMPAVEQGGPGRVVGSVATLDGVSRAVLAHRPITWPVSRGRGRGHGRSITTAWWLEESHTALLRAFADRVGVSVATVLRSALRILLFRETGERDILLGSPKPTRIGDVAVAADDIQILRHALDPHTSVVDTVQAEHTMATQPVDHPDVLNAVLSRALRPEQSDGLEVQVGFRCDTGAEPPITWAGMVARDIDLPVAHSPYELECAVTVGDDGIVGEWRGAVGLFDEQTLDRMGRSYSTLLHGLVQCPARPIGELDVIHPTDRTRLAKWEAPTSGASGEDTLVELVGRWIRRTPDRPAVVMADVVHTYSELDAAATRIAAALGTLRLPPESPIGILVARRVELPAILLGVARAGLAAVPMDPDHPTERLSYIVGDSGCGGVITDGALPIERVTALGVPVVSLSDLLAADPAPPGRPPHPDSLAYVLYTSGSTGRPKGVAVTHRGLANCLVATRQLLDFQPTQSLLAVTTISFDIAMLETFLALTSGGRTILATSAQARNGAELQAVLARHRPDVMQATPMTWRILFATGWPGDPELIVSCGGDVVSPELASRLVSCTKEFWHTYGPTEASMYAVCERLPRDPQMSIVPVGRPLPGVWLRILDAAGSPVPPGVVGELYLGGVGVARGYIGAPAQTAERFVPDPTSEGGRLYRTGDLARWRADGRLELRGRNDRQVKIRGHRIEPDEIESVLSGHLDIAFAATVVAGHDRDSRNIVAFLQPRQSGAVQDLVSRVAAHARQALPAYMVPSSYALLSTMPLTATGKIDRAALARIKPPRRNVVESDPEARWMSEAWQYVSRGSASRDDDPGQLAGDLRLAWKLRAHVRRELGVQLRLDDIVAAATAADLAQRIRQLRLAAGVPPLRWSGRADRSALVLLQGDEAWPAQAVADFERWFKVSILDIADRRRPQDLPARLATVDAPGATVLAARGDLVTVAADIAHTVRERIGVGPKVLAVEPSAPSGPHPPGHAPQWVVSRDHALLRSWRAAAEDTDLVLLAVDPDAPTDWTILASVVAGMG</sequence>
<keyword evidence="4" id="KW-1185">Reference proteome</keyword>
<dbReference type="InterPro" id="IPR042099">
    <property type="entry name" value="ANL_N_sf"/>
</dbReference>
<accession>A0A3N9WKM0</accession>
<dbReference type="PANTHER" id="PTHR45527:SF1">
    <property type="entry name" value="FATTY ACID SYNTHASE"/>
    <property type="match status" value="1"/>
</dbReference>
<dbReference type="SUPFAM" id="SSF52777">
    <property type="entry name" value="CoA-dependent acyltransferases"/>
    <property type="match status" value="2"/>
</dbReference>
<evidence type="ECO:0000259" key="1">
    <source>
        <dbReference type="Pfam" id="PF00501"/>
    </source>
</evidence>
<evidence type="ECO:0000259" key="2">
    <source>
        <dbReference type="Pfam" id="PF13193"/>
    </source>
</evidence>
<dbReference type="RefSeq" id="WP_124773878.1">
    <property type="nucleotide sequence ID" value="NZ_QGSZ01000224.1"/>
</dbReference>
<dbReference type="AlphaFoldDB" id="A0A3N9WKM0"/>
<feature type="domain" description="AMP-binding enzyme C-terminal" evidence="2">
    <location>
        <begin position="852"/>
        <end position="929"/>
    </location>
</feature>
<dbReference type="Gene3D" id="3.30.559.30">
    <property type="entry name" value="Nonribosomal peptide synthetase, condensation domain"/>
    <property type="match status" value="1"/>
</dbReference>
<comment type="caution">
    <text evidence="3">The sequence shown here is derived from an EMBL/GenBank/DDBJ whole genome shotgun (WGS) entry which is preliminary data.</text>
</comment>
<dbReference type="InterPro" id="IPR025110">
    <property type="entry name" value="AMP-bd_C"/>
</dbReference>
<dbReference type="GO" id="GO:0044550">
    <property type="term" value="P:secondary metabolite biosynthetic process"/>
    <property type="evidence" value="ECO:0007669"/>
    <property type="project" value="TreeGrafter"/>
</dbReference>
<evidence type="ECO:0000313" key="4">
    <source>
        <dbReference type="Proteomes" id="UP000282312"/>
    </source>
</evidence>
<gene>
    <name evidence="3" type="ORF">DLJ59_18465</name>
</gene>
<dbReference type="InterPro" id="IPR020845">
    <property type="entry name" value="AMP-binding_CS"/>
</dbReference>
<dbReference type="InterPro" id="IPR036736">
    <property type="entry name" value="ACP-like_sf"/>
</dbReference>
<dbReference type="Gene3D" id="3.30.300.30">
    <property type="match status" value="1"/>
</dbReference>
<dbReference type="InterPro" id="IPR045851">
    <property type="entry name" value="AMP-bd_C_sf"/>
</dbReference>
<dbReference type="Gene3D" id="1.10.1200.10">
    <property type="entry name" value="ACP-like"/>
    <property type="match status" value="1"/>
</dbReference>
<dbReference type="GO" id="GO:0005737">
    <property type="term" value="C:cytoplasm"/>
    <property type="evidence" value="ECO:0007669"/>
    <property type="project" value="TreeGrafter"/>
</dbReference>
<dbReference type="Gene3D" id="3.40.50.12780">
    <property type="entry name" value="N-terminal domain of ligase-like"/>
    <property type="match status" value="1"/>
</dbReference>
<organism evidence="3 4">
    <name type="scientific">Micromonospora inaquosa</name>
    <dbReference type="NCBI Taxonomy" id="2203716"/>
    <lineage>
        <taxon>Bacteria</taxon>
        <taxon>Bacillati</taxon>
        <taxon>Actinomycetota</taxon>
        <taxon>Actinomycetes</taxon>
        <taxon>Micromonosporales</taxon>
        <taxon>Micromonosporaceae</taxon>
        <taxon>Micromonospora</taxon>
    </lineage>
</organism>
<dbReference type="InterPro" id="IPR000873">
    <property type="entry name" value="AMP-dep_synth/lig_dom"/>
</dbReference>
<feature type="domain" description="AMP-dependent synthetase/ligase" evidence="1">
    <location>
        <begin position="455"/>
        <end position="794"/>
    </location>
</feature>
<name>A0A3N9WKM0_9ACTN</name>
<dbReference type="GO" id="GO:0043041">
    <property type="term" value="P:amino acid activation for nonribosomal peptide biosynthetic process"/>
    <property type="evidence" value="ECO:0007669"/>
    <property type="project" value="TreeGrafter"/>
</dbReference>
<dbReference type="Proteomes" id="UP000282312">
    <property type="component" value="Unassembled WGS sequence"/>
</dbReference>
<reference evidence="3 4" key="1">
    <citation type="submission" date="2018-05" db="EMBL/GenBank/DDBJ databases">
        <title>Micromonospora from Atacama Desert.</title>
        <authorList>
            <person name="Carro L."/>
            <person name="Goodfellow M."/>
            <person name="Klenk H.-P."/>
        </authorList>
    </citation>
    <scope>NUCLEOTIDE SEQUENCE [LARGE SCALE GENOMIC DNA]</scope>
    <source>
        <strain evidence="3 4">LB39</strain>
    </source>
</reference>
<dbReference type="PANTHER" id="PTHR45527">
    <property type="entry name" value="NONRIBOSOMAL PEPTIDE SYNTHETASE"/>
    <property type="match status" value="1"/>
</dbReference>
<dbReference type="Pfam" id="PF13193">
    <property type="entry name" value="AMP-binding_C"/>
    <property type="match status" value="1"/>
</dbReference>
<dbReference type="Gene3D" id="3.30.559.10">
    <property type="entry name" value="Chloramphenicol acetyltransferase-like domain"/>
    <property type="match status" value="1"/>
</dbReference>
<evidence type="ECO:0000313" key="3">
    <source>
        <dbReference type="EMBL" id="RQX01406.1"/>
    </source>
</evidence>
<protein>
    <recommendedName>
        <fullName evidence="5">Non-ribosomal peptide synthetase</fullName>
    </recommendedName>
</protein>
<evidence type="ECO:0008006" key="5">
    <source>
        <dbReference type="Google" id="ProtNLM"/>
    </source>
</evidence>
<dbReference type="InterPro" id="IPR023213">
    <property type="entry name" value="CAT-like_dom_sf"/>
</dbReference>
<dbReference type="PROSITE" id="PS00455">
    <property type="entry name" value="AMP_BINDING"/>
    <property type="match status" value="1"/>
</dbReference>
<dbReference type="EMBL" id="QGSZ01000224">
    <property type="protein sequence ID" value="RQX01406.1"/>
    <property type="molecule type" value="Genomic_DNA"/>
</dbReference>